<evidence type="ECO:0000256" key="1">
    <source>
        <dbReference type="ARBA" id="ARBA00004266"/>
    </source>
</evidence>
<evidence type="ECO:0000256" key="10">
    <source>
        <dbReference type="ARBA" id="ARBA00047899"/>
    </source>
</evidence>
<dbReference type="PROSITE" id="PS50011">
    <property type="entry name" value="PROTEIN_KINASE_DOM"/>
    <property type="match status" value="1"/>
</dbReference>
<dbReference type="SMART" id="SM00220">
    <property type="entry name" value="S_TKc"/>
    <property type="match status" value="1"/>
</dbReference>
<evidence type="ECO:0000256" key="7">
    <source>
        <dbReference type="ARBA" id="ARBA00022741"/>
    </source>
</evidence>
<evidence type="ECO:0000259" key="13">
    <source>
        <dbReference type="PROSITE" id="PS50011"/>
    </source>
</evidence>
<dbReference type="EC" id="2.7.11.1" evidence="3"/>
<evidence type="ECO:0000313" key="15">
    <source>
        <dbReference type="Proteomes" id="UP000076738"/>
    </source>
</evidence>
<dbReference type="EMBL" id="KV417299">
    <property type="protein sequence ID" value="KZO93828.1"/>
    <property type="molecule type" value="Genomic_DNA"/>
</dbReference>
<evidence type="ECO:0000256" key="6">
    <source>
        <dbReference type="ARBA" id="ARBA00022679"/>
    </source>
</evidence>
<proteinExistence type="inferred from homology"/>
<keyword evidence="8 14" id="KW-0418">Kinase</keyword>
<feature type="compositionally biased region" description="Polar residues" evidence="12">
    <location>
        <begin position="424"/>
        <end position="433"/>
    </location>
</feature>
<keyword evidence="15" id="KW-1185">Reference proteome</keyword>
<feature type="region of interest" description="Disordered" evidence="12">
    <location>
        <begin position="620"/>
        <end position="650"/>
    </location>
</feature>
<feature type="region of interest" description="Disordered" evidence="12">
    <location>
        <begin position="690"/>
        <end position="765"/>
    </location>
</feature>
<dbReference type="Proteomes" id="UP000076738">
    <property type="component" value="Unassembled WGS sequence"/>
</dbReference>
<organism evidence="14 15">
    <name type="scientific">Calocera viscosa (strain TUFC12733)</name>
    <dbReference type="NCBI Taxonomy" id="1330018"/>
    <lineage>
        <taxon>Eukaryota</taxon>
        <taxon>Fungi</taxon>
        <taxon>Dikarya</taxon>
        <taxon>Basidiomycota</taxon>
        <taxon>Agaricomycotina</taxon>
        <taxon>Dacrymycetes</taxon>
        <taxon>Dacrymycetales</taxon>
        <taxon>Dacrymycetaceae</taxon>
        <taxon>Calocera</taxon>
    </lineage>
</organism>
<feature type="domain" description="Protein kinase" evidence="13">
    <location>
        <begin position="51"/>
        <end position="319"/>
    </location>
</feature>
<dbReference type="GO" id="GO:0004674">
    <property type="term" value="F:protein serine/threonine kinase activity"/>
    <property type="evidence" value="ECO:0007669"/>
    <property type="project" value="UniProtKB-KW"/>
</dbReference>
<comment type="catalytic activity">
    <reaction evidence="10">
        <text>L-threonyl-[protein] + ATP = O-phospho-L-threonyl-[protein] + ADP + H(+)</text>
        <dbReference type="Rhea" id="RHEA:46608"/>
        <dbReference type="Rhea" id="RHEA-COMP:11060"/>
        <dbReference type="Rhea" id="RHEA-COMP:11605"/>
        <dbReference type="ChEBI" id="CHEBI:15378"/>
        <dbReference type="ChEBI" id="CHEBI:30013"/>
        <dbReference type="ChEBI" id="CHEBI:30616"/>
        <dbReference type="ChEBI" id="CHEBI:61977"/>
        <dbReference type="ChEBI" id="CHEBI:456216"/>
        <dbReference type="EC" id="2.7.11.1"/>
    </reaction>
</comment>
<name>A0A167JRE1_CALVF</name>
<gene>
    <name evidence="14" type="ORF">CALVIDRAFT_550665</name>
</gene>
<keyword evidence="9" id="KW-0067">ATP-binding</keyword>
<comment type="similarity">
    <text evidence="2">Belongs to the protein kinase superfamily. CAMK Ser/Thr protein kinase family. NIM1 subfamily.</text>
</comment>
<dbReference type="SUPFAM" id="SSF56112">
    <property type="entry name" value="Protein kinase-like (PK-like)"/>
    <property type="match status" value="1"/>
</dbReference>
<keyword evidence="5" id="KW-0597">Phosphoprotein</keyword>
<evidence type="ECO:0000313" key="14">
    <source>
        <dbReference type="EMBL" id="KZO93828.1"/>
    </source>
</evidence>
<evidence type="ECO:0000256" key="5">
    <source>
        <dbReference type="ARBA" id="ARBA00022553"/>
    </source>
</evidence>
<comment type="catalytic activity">
    <reaction evidence="11">
        <text>L-seryl-[protein] + ATP = O-phospho-L-seryl-[protein] + ADP + H(+)</text>
        <dbReference type="Rhea" id="RHEA:17989"/>
        <dbReference type="Rhea" id="RHEA-COMP:9863"/>
        <dbReference type="Rhea" id="RHEA-COMP:11604"/>
        <dbReference type="ChEBI" id="CHEBI:15378"/>
        <dbReference type="ChEBI" id="CHEBI:29999"/>
        <dbReference type="ChEBI" id="CHEBI:30616"/>
        <dbReference type="ChEBI" id="CHEBI:83421"/>
        <dbReference type="ChEBI" id="CHEBI:456216"/>
        <dbReference type="EC" id="2.7.11.1"/>
    </reaction>
</comment>
<evidence type="ECO:0000256" key="11">
    <source>
        <dbReference type="ARBA" id="ARBA00048679"/>
    </source>
</evidence>
<comment type="subcellular location">
    <subcellularLocation>
        <location evidence="1">Bud neck</location>
    </subcellularLocation>
</comment>
<dbReference type="GO" id="GO:0035556">
    <property type="term" value="P:intracellular signal transduction"/>
    <property type="evidence" value="ECO:0007669"/>
    <property type="project" value="TreeGrafter"/>
</dbReference>
<feature type="compositionally biased region" description="Pro residues" evidence="12">
    <location>
        <begin position="466"/>
        <end position="477"/>
    </location>
</feature>
<dbReference type="GO" id="GO:0005940">
    <property type="term" value="C:septin ring"/>
    <property type="evidence" value="ECO:0007669"/>
    <property type="project" value="UniProtKB-ARBA"/>
</dbReference>
<feature type="compositionally biased region" description="Low complexity" evidence="12">
    <location>
        <begin position="1"/>
        <end position="20"/>
    </location>
</feature>
<evidence type="ECO:0000256" key="9">
    <source>
        <dbReference type="ARBA" id="ARBA00022840"/>
    </source>
</evidence>
<feature type="compositionally biased region" description="Low complexity" evidence="12">
    <location>
        <begin position="410"/>
        <end position="423"/>
    </location>
</feature>
<feature type="region of interest" description="Disordered" evidence="12">
    <location>
        <begin position="1"/>
        <end position="44"/>
    </location>
</feature>
<evidence type="ECO:0000256" key="3">
    <source>
        <dbReference type="ARBA" id="ARBA00012513"/>
    </source>
</evidence>
<dbReference type="InterPro" id="IPR008271">
    <property type="entry name" value="Ser/Thr_kinase_AS"/>
</dbReference>
<feature type="compositionally biased region" description="Polar residues" evidence="12">
    <location>
        <begin position="707"/>
        <end position="718"/>
    </location>
</feature>
<dbReference type="Gene3D" id="1.10.510.10">
    <property type="entry name" value="Transferase(Phosphotransferase) domain 1"/>
    <property type="match status" value="1"/>
</dbReference>
<reference evidence="14 15" key="1">
    <citation type="journal article" date="2016" name="Mol. Biol. Evol.">
        <title>Comparative Genomics of Early-Diverging Mushroom-Forming Fungi Provides Insights into the Origins of Lignocellulose Decay Capabilities.</title>
        <authorList>
            <person name="Nagy L.G."/>
            <person name="Riley R."/>
            <person name="Tritt A."/>
            <person name="Adam C."/>
            <person name="Daum C."/>
            <person name="Floudas D."/>
            <person name="Sun H."/>
            <person name="Yadav J.S."/>
            <person name="Pangilinan J."/>
            <person name="Larsson K.H."/>
            <person name="Matsuura K."/>
            <person name="Barry K."/>
            <person name="Labutti K."/>
            <person name="Kuo R."/>
            <person name="Ohm R.A."/>
            <person name="Bhattacharya S.S."/>
            <person name="Shirouzu T."/>
            <person name="Yoshinaga Y."/>
            <person name="Martin F.M."/>
            <person name="Grigoriev I.V."/>
            <person name="Hibbett D.S."/>
        </authorList>
    </citation>
    <scope>NUCLEOTIDE SEQUENCE [LARGE SCALE GENOMIC DNA]</scope>
    <source>
        <strain evidence="14 15">TUFC12733</strain>
    </source>
</reference>
<dbReference type="FunFam" id="1.10.510.10:FF:000394">
    <property type="entry name" value="Serine/threonine-protein kinase HSL1"/>
    <property type="match status" value="1"/>
</dbReference>
<dbReference type="PROSITE" id="PS00108">
    <property type="entry name" value="PROTEIN_KINASE_ST"/>
    <property type="match status" value="1"/>
</dbReference>
<dbReference type="OrthoDB" id="193931at2759"/>
<keyword evidence="7" id="KW-0547">Nucleotide-binding</keyword>
<dbReference type="GO" id="GO:0005524">
    <property type="term" value="F:ATP binding"/>
    <property type="evidence" value="ECO:0007669"/>
    <property type="project" value="UniProtKB-KW"/>
</dbReference>
<dbReference type="STRING" id="1330018.A0A167JRE1"/>
<dbReference type="AlphaFoldDB" id="A0A167JRE1"/>
<feature type="region of interest" description="Disordered" evidence="12">
    <location>
        <begin position="462"/>
        <end position="491"/>
    </location>
</feature>
<dbReference type="PANTHER" id="PTHR24346">
    <property type="entry name" value="MAP/MICROTUBULE AFFINITY-REGULATING KINASE"/>
    <property type="match status" value="1"/>
</dbReference>
<feature type="compositionally biased region" description="Polar residues" evidence="12">
    <location>
        <begin position="743"/>
        <end position="761"/>
    </location>
</feature>
<evidence type="ECO:0000256" key="8">
    <source>
        <dbReference type="ARBA" id="ARBA00022777"/>
    </source>
</evidence>
<dbReference type="Pfam" id="PF00069">
    <property type="entry name" value="Pkinase"/>
    <property type="match status" value="1"/>
</dbReference>
<keyword evidence="6" id="KW-0808">Transferase</keyword>
<sequence>MPASAPGSAPATGTTATQPTRRAHKTRYQQEEEAMGGPIQRRTDISTHGNWRFGRMIGKGASGRVKLAHHMITQQVACVKIVPKSAILTSRVSLSAIAEGAEKDERLMMAIEREICIMKLIDHPHLVKLLDVFETDADMYMLLEYVPNGELFDHICSRGRLPVAEALHYFRQIMRGVDYCHRFSVAHRDLKPENLLLDEDMNVKIADFGMATFQRDDALLETSCGSPHYAAPEIISGKPYHGSAADIWSCGIILHALLTGRLPFDDPNIRILLKKVKEGKFDMPRTGIPYEAQDLMRRMIEIDPAKRIKMLDIFKHPFFISANPPMSCLPDVPTPPTRDELSHPIYPKSTSELEIVKGMRALWRHRDEDEILQALFDNEGNWEKVFYWLLCKYQDRLRALNGNGSFANESGSSTQSDSTPTPTKETPNPVSPRSSHEVRRLIHETPTPPYRGVTTNRVPIMAKNRTPPPAVPLPPVPKEASRPRTAGKCSPRSFLPVFDDHMTELSGNTLQSTSPMEIDTPEKSHQTSCVTTSPMKVDAFSGSVYAATVSSDSTDDRDAAAVNHVLDICASSTPKSAAPHPDLSLPHIEEQATLRDELIGLGLHLAMDTTMMSDLLAQHTPPAKQTRAEKQALERPSTALQAPAPSTLPSTVMGLRVPELHKSDVAMQEFFRALKLKTEGAEPVASREAIKQAESQDVPHSPRIGGNDSTWVNISPPSANVDHRATAAGYRRRSVAPCPQPPQRTKTMSVSQAPPTTSVRSPRSARITFSPELHSRAEPDYRPSSSHQRRMTVLSYSIQPRNHSRSSEDKENIRGEDMVKARRNTGVGNGYPGSQNESMRRVSEVAMPGAFSGIGAPLVPELQTRRYQPPAVLNFANVHAHAPYMHPGAQHFHPVHQHPYQQPSAFFSPPPSRFGSPPLSIHTQQYHFPASQSPPLPTPVSTTGSENKVNWLASLFRGKGERYHLTSSMGIIDTRTECQRLLRSMEVYTLMEEEGGPGSGTWSLKCWTTESLASPWFKTVKFRIQFSAGHSLTPPGSNPLLTPITPSVAVSPDPNQNYSGPTVMTFTLEKGASATLRAVFARLRAEWSGTGSLRSPELGAATGLGIGAFAGNAGYMPLYE</sequence>
<dbReference type="PANTHER" id="PTHR24346:SF110">
    <property type="entry name" value="NON-SPECIFIC SERINE_THREONINE PROTEIN KINASE"/>
    <property type="match status" value="1"/>
</dbReference>
<accession>A0A167JRE1</accession>
<keyword evidence="4" id="KW-0723">Serine/threonine-protein kinase</keyword>
<evidence type="ECO:0000256" key="4">
    <source>
        <dbReference type="ARBA" id="ARBA00022527"/>
    </source>
</evidence>
<evidence type="ECO:0000256" key="2">
    <source>
        <dbReference type="ARBA" id="ARBA00010791"/>
    </source>
</evidence>
<dbReference type="InterPro" id="IPR011009">
    <property type="entry name" value="Kinase-like_dom_sf"/>
</dbReference>
<dbReference type="InterPro" id="IPR000719">
    <property type="entry name" value="Prot_kinase_dom"/>
</dbReference>
<feature type="region of interest" description="Disordered" evidence="12">
    <location>
        <begin position="404"/>
        <end position="437"/>
    </location>
</feature>
<dbReference type="GO" id="GO:0005935">
    <property type="term" value="C:cellular bud neck"/>
    <property type="evidence" value="ECO:0007669"/>
    <property type="project" value="UniProtKB-SubCell"/>
</dbReference>
<evidence type="ECO:0000256" key="12">
    <source>
        <dbReference type="SAM" id="MobiDB-lite"/>
    </source>
</evidence>
<protein>
    <recommendedName>
        <fullName evidence="3">non-specific serine/threonine protein kinase</fullName>
        <ecNumber evidence="3">2.7.11.1</ecNumber>
    </recommendedName>
</protein>